<dbReference type="SUPFAM" id="SSF51197">
    <property type="entry name" value="Clavaminate synthase-like"/>
    <property type="match status" value="1"/>
</dbReference>
<dbReference type="AlphaFoldDB" id="A0A395NCK0"/>
<dbReference type="InterPro" id="IPR012462">
    <property type="entry name" value="UFSP1/2_DUB_cat"/>
</dbReference>
<dbReference type="Pfam" id="PF07910">
    <property type="entry name" value="Peptidase_C78"/>
    <property type="match status" value="1"/>
</dbReference>
<feature type="region of interest" description="Disordered" evidence="2">
    <location>
        <begin position="1"/>
        <end position="64"/>
    </location>
</feature>
<dbReference type="Gene3D" id="3.90.70.130">
    <property type="match status" value="1"/>
</dbReference>
<evidence type="ECO:0000256" key="2">
    <source>
        <dbReference type="SAM" id="MobiDB-lite"/>
    </source>
</evidence>
<feature type="compositionally biased region" description="Basic and acidic residues" evidence="2">
    <location>
        <begin position="87"/>
        <end position="100"/>
    </location>
</feature>
<dbReference type="EMBL" id="PXOA01000650">
    <property type="protein sequence ID" value="RFU73453.1"/>
    <property type="molecule type" value="Genomic_DNA"/>
</dbReference>
<dbReference type="SMART" id="SM00558">
    <property type="entry name" value="JmjC"/>
    <property type="match status" value="1"/>
</dbReference>
<feature type="domain" description="JmjC" evidence="3">
    <location>
        <begin position="492"/>
        <end position="685"/>
    </location>
</feature>
<dbReference type="PANTHER" id="PTHR12461:SF99">
    <property type="entry name" value="BIFUNCTIONAL PEPTIDASE AND (3S)-LYSYL HYDROXYLASE JMJD7"/>
    <property type="match status" value="1"/>
</dbReference>
<dbReference type="STRING" id="490622.A0A395NCK0"/>
<feature type="compositionally biased region" description="Basic and acidic residues" evidence="2">
    <location>
        <begin position="1"/>
        <end position="15"/>
    </location>
</feature>
<dbReference type="PROSITE" id="PS51184">
    <property type="entry name" value="JMJC"/>
    <property type="match status" value="1"/>
</dbReference>
<gene>
    <name evidence="4" type="ORF">TARUN_8790</name>
</gene>
<dbReference type="OrthoDB" id="415358at2759"/>
<evidence type="ECO:0000313" key="4">
    <source>
        <dbReference type="EMBL" id="RFU73453.1"/>
    </source>
</evidence>
<evidence type="ECO:0000313" key="5">
    <source>
        <dbReference type="Proteomes" id="UP000266272"/>
    </source>
</evidence>
<dbReference type="InterPro" id="IPR041667">
    <property type="entry name" value="Cupin_8"/>
</dbReference>
<evidence type="ECO:0000256" key="1">
    <source>
        <dbReference type="ARBA" id="ARBA00022801"/>
    </source>
</evidence>
<dbReference type="Pfam" id="PF13621">
    <property type="entry name" value="Cupin_8"/>
    <property type="match status" value="1"/>
</dbReference>
<dbReference type="GO" id="GO:0016787">
    <property type="term" value="F:hydrolase activity"/>
    <property type="evidence" value="ECO:0007669"/>
    <property type="project" value="UniProtKB-KW"/>
</dbReference>
<organism evidence="4 5">
    <name type="scientific">Trichoderma arundinaceum</name>
    <dbReference type="NCBI Taxonomy" id="490622"/>
    <lineage>
        <taxon>Eukaryota</taxon>
        <taxon>Fungi</taxon>
        <taxon>Dikarya</taxon>
        <taxon>Ascomycota</taxon>
        <taxon>Pezizomycotina</taxon>
        <taxon>Sordariomycetes</taxon>
        <taxon>Hypocreomycetidae</taxon>
        <taxon>Hypocreales</taxon>
        <taxon>Hypocreaceae</taxon>
        <taxon>Trichoderma</taxon>
    </lineage>
</organism>
<keyword evidence="5" id="KW-1185">Reference proteome</keyword>
<name>A0A395NCK0_TRIAR</name>
<protein>
    <submittedName>
        <fullName evidence="4">Phospholipase</fullName>
    </submittedName>
</protein>
<accession>A0A395NCK0</accession>
<dbReference type="Gene3D" id="2.60.120.10">
    <property type="entry name" value="Jelly Rolls"/>
    <property type="match status" value="1"/>
</dbReference>
<feature type="region of interest" description="Disordered" evidence="2">
    <location>
        <begin position="86"/>
        <end position="116"/>
    </location>
</feature>
<dbReference type="Proteomes" id="UP000266272">
    <property type="component" value="Unassembled WGS sequence"/>
</dbReference>
<dbReference type="PANTHER" id="PTHR12461">
    <property type="entry name" value="HYPOXIA-INDUCIBLE FACTOR 1 ALPHA INHIBITOR-RELATED"/>
    <property type="match status" value="1"/>
</dbReference>
<sequence>MTPRPPEHDSERLADRCTAITEPDEISTAADNAHGSPTSGPAKGQRAGSGSRSKRPFPASLIPSRSNGVVISQTWRRLLPGRTLRTKKVDSVRSKTKEPPDSLTSPPNSHQEAQETSRLGTLQLGKYAHEDEMPIWLVKLLEKKGGLRADGVIPALKQLLELSGFCGYRNIQVLASHIIGTQAAGWEQLGNDIPNIFQIQDMIETAWDRGYNAQGRAETGGIRGTRKYIGTPEAQAFFKSMGFPCAVQAFRASSEQDNAAGRLLHAVELYFQQGAVNDMTNKVRPTQLPPIYLQRPSHSITIVGLEKHKGGQVQLLVFDPEFQGSSTVTRLASKAILRRQSKVTRLLEPYRRSAAHLERFKEFEVLYSLKNLINTFNELNAHNVDELFSEPSPLEFMRYVARNTPFVIRGGASHWKATQKWNAAYLKSVLEGQSVNVAVTPFGNADAPTFSPQHNATVIAKPHEEIQQFSDFFTYVTQQETDSELPVGSEVRYAQTRETHNSIPLENDNLRDEYLPLFPDAQKDIPFARIALGKEPDAINLWIGNSRSTTAMHKDNFENIFVQIVGRKHFVLLPPLLHACVNESLVLPATYIRQDDGFALRLDPDSSPVPLATWDPDDPGQNATPVSSLAKPLHVTLNPGDMLYLPAMWYDMDFSGPLYPISSFLRELGTIKQSMLRADKSSHTV</sequence>
<reference evidence="4 5" key="1">
    <citation type="journal article" date="2018" name="PLoS Pathog.">
        <title>Evolution of structural diversity of trichothecenes, a family of toxins produced by plant pathogenic and entomopathogenic fungi.</title>
        <authorList>
            <person name="Proctor R.H."/>
            <person name="McCormick S.P."/>
            <person name="Kim H.S."/>
            <person name="Cardoza R.E."/>
            <person name="Stanley A.M."/>
            <person name="Lindo L."/>
            <person name="Kelly A."/>
            <person name="Brown D.W."/>
            <person name="Lee T."/>
            <person name="Vaughan M.M."/>
            <person name="Alexander N.J."/>
            <person name="Busman M."/>
            <person name="Gutierrez S."/>
        </authorList>
    </citation>
    <scope>NUCLEOTIDE SEQUENCE [LARGE SCALE GENOMIC DNA]</scope>
    <source>
        <strain evidence="4 5">IBT 40837</strain>
    </source>
</reference>
<evidence type="ECO:0000259" key="3">
    <source>
        <dbReference type="PROSITE" id="PS51184"/>
    </source>
</evidence>
<dbReference type="InterPro" id="IPR014710">
    <property type="entry name" value="RmlC-like_jellyroll"/>
</dbReference>
<dbReference type="InterPro" id="IPR003347">
    <property type="entry name" value="JmjC_dom"/>
</dbReference>
<comment type="caution">
    <text evidence="4">The sequence shown here is derived from an EMBL/GenBank/DDBJ whole genome shotgun (WGS) entry which is preliminary data.</text>
</comment>
<proteinExistence type="predicted"/>
<keyword evidence="1" id="KW-0378">Hydrolase</keyword>
<feature type="compositionally biased region" description="Polar residues" evidence="2">
    <location>
        <begin position="102"/>
        <end position="116"/>
    </location>
</feature>